<evidence type="ECO:0000256" key="2">
    <source>
        <dbReference type="ARBA" id="ARBA00022475"/>
    </source>
</evidence>
<proteinExistence type="evidence at transcript level"/>
<feature type="transmembrane region" description="Helical" evidence="10">
    <location>
        <begin position="67"/>
        <end position="87"/>
    </location>
</feature>
<dbReference type="PANTHER" id="PTHR21137">
    <property type="entry name" value="ODORANT RECEPTOR"/>
    <property type="match status" value="1"/>
</dbReference>
<keyword evidence="9 10" id="KW-0807">Transducer</keyword>
<evidence type="ECO:0000256" key="6">
    <source>
        <dbReference type="ARBA" id="ARBA00022989"/>
    </source>
</evidence>
<dbReference type="AlphaFoldDB" id="A0A1J0KKR8"/>
<comment type="caution">
    <text evidence="10">Lacks conserved residue(s) required for the propagation of feature annotation.</text>
</comment>
<organism evidence="11">
    <name type="scientific">Pyrrhalta aenescens</name>
    <dbReference type="NCBI Taxonomy" id="281545"/>
    <lineage>
        <taxon>Eukaryota</taxon>
        <taxon>Metazoa</taxon>
        <taxon>Ecdysozoa</taxon>
        <taxon>Arthropoda</taxon>
        <taxon>Hexapoda</taxon>
        <taxon>Insecta</taxon>
        <taxon>Pterygota</taxon>
        <taxon>Neoptera</taxon>
        <taxon>Endopterygota</taxon>
        <taxon>Coleoptera</taxon>
        <taxon>Polyphaga</taxon>
        <taxon>Cucujiformia</taxon>
        <taxon>Chrysomeloidea</taxon>
        <taxon>Chrysomelidae</taxon>
        <taxon>Galerucinae</taxon>
        <taxon>Coelomerites</taxon>
        <taxon>Pyrrhalta</taxon>
    </lineage>
</organism>
<feature type="transmembrane region" description="Helical" evidence="10">
    <location>
        <begin position="252"/>
        <end position="271"/>
    </location>
</feature>
<evidence type="ECO:0000256" key="7">
    <source>
        <dbReference type="ARBA" id="ARBA00023136"/>
    </source>
</evidence>
<keyword evidence="7 10" id="KW-0472">Membrane</keyword>
<evidence type="ECO:0000256" key="1">
    <source>
        <dbReference type="ARBA" id="ARBA00004651"/>
    </source>
</evidence>
<keyword evidence="6 10" id="KW-1133">Transmembrane helix</keyword>
<dbReference type="GO" id="GO:0005549">
    <property type="term" value="F:odorant binding"/>
    <property type="evidence" value="ECO:0007669"/>
    <property type="project" value="InterPro"/>
</dbReference>
<dbReference type="PANTHER" id="PTHR21137:SF35">
    <property type="entry name" value="ODORANT RECEPTOR 19A-RELATED"/>
    <property type="match status" value="1"/>
</dbReference>
<evidence type="ECO:0000256" key="4">
    <source>
        <dbReference type="ARBA" id="ARBA00022692"/>
    </source>
</evidence>
<feature type="transmembrane region" description="Helical" evidence="10">
    <location>
        <begin position="167"/>
        <end position="184"/>
    </location>
</feature>
<feature type="transmembrane region" description="Helical" evidence="10">
    <location>
        <begin position="35"/>
        <end position="55"/>
    </location>
</feature>
<comment type="subcellular location">
    <subcellularLocation>
        <location evidence="1 10">Cell membrane</location>
        <topology evidence="1 10">Multi-pass membrane protein</topology>
    </subcellularLocation>
</comment>
<sequence>MKIKRGYLKAFNREKRVLQMFGVYPVKSSQIKYSLLRFIICFAVNSIQLYLMMMLLVTKDISNFLEAWHFIIITIIVLFKISFLVLASTDMKDVEDYLNNFDTVDIPHGIVDYVIGEAYFRNRLYLPQWTTVVSAVTFQLSACLIFHNLGLVLFISWSPFNLQHPTYYYLTLIFQVVVFFSNGMPNVTIDTMYYILVDVACCEIDVLMYKLSNLDPLKNPNETLKDLKEYVVCHQKILRYITLIQRNVYSKLMFLQCIGSIMVICALGFQFTMTVNWFLFIQHATYFSSMIFQIFGYTWFGQKFMGKSQEITQACYMSRWYECDIRIQKMLLIIMTRTKKPLVLSSYIFDLTLETFLGVLKSSYSYMALLRTMYNK</sequence>
<keyword evidence="3 10" id="KW-0716">Sensory transduction</keyword>
<dbReference type="GO" id="GO:0007165">
    <property type="term" value="P:signal transduction"/>
    <property type="evidence" value="ECO:0007669"/>
    <property type="project" value="UniProtKB-KW"/>
</dbReference>
<evidence type="ECO:0000256" key="8">
    <source>
        <dbReference type="ARBA" id="ARBA00023170"/>
    </source>
</evidence>
<evidence type="ECO:0000256" key="3">
    <source>
        <dbReference type="ARBA" id="ARBA00022606"/>
    </source>
</evidence>
<comment type="similarity">
    <text evidence="10">Belongs to the insect chemoreceptor superfamily. Heteromeric odorant receptor channel (TC 1.A.69) family.</text>
</comment>
<dbReference type="EMBL" id="KX298803">
    <property type="protein sequence ID" value="APC94320.1"/>
    <property type="molecule type" value="mRNA"/>
</dbReference>
<protein>
    <recommendedName>
        <fullName evidence="10">Odorant receptor</fullName>
    </recommendedName>
</protein>
<evidence type="ECO:0000313" key="11">
    <source>
        <dbReference type="EMBL" id="APC94320.1"/>
    </source>
</evidence>
<evidence type="ECO:0000256" key="9">
    <source>
        <dbReference type="ARBA" id="ARBA00023224"/>
    </source>
</evidence>
<reference evidence="11" key="1">
    <citation type="journal article" date="2016" name="Insect Biochem. Mol. Biol.">
        <title>Comparative transcriptome analysis of chemosensory genes in two sister leaf beetles provides insights into chemosensory speciation.</title>
        <authorList>
            <person name="Zhang B."/>
            <person name="Zhang W."/>
            <person name="Nie R.E."/>
            <person name="Li W.Z."/>
            <person name="Segraves K.A."/>
            <person name="Yang X.K."/>
            <person name="Xue H.J."/>
        </authorList>
    </citation>
    <scope>NUCLEOTIDE SEQUENCE</scope>
</reference>
<keyword evidence="8 10" id="KW-0675">Receptor</keyword>
<keyword evidence="4 10" id="KW-0812">Transmembrane</keyword>
<dbReference type="GO" id="GO:0004984">
    <property type="term" value="F:olfactory receptor activity"/>
    <property type="evidence" value="ECO:0007669"/>
    <property type="project" value="InterPro"/>
</dbReference>
<dbReference type="InterPro" id="IPR004117">
    <property type="entry name" value="7tm6_olfct_rcpt"/>
</dbReference>
<dbReference type="Pfam" id="PF02949">
    <property type="entry name" value="7tm_6"/>
    <property type="match status" value="1"/>
</dbReference>
<dbReference type="GO" id="GO:0005886">
    <property type="term" value="C:plasma membrane"/>
    <property type="evidence" value="ECO:0007669"/>
    <property type="project" value="UniProtKB-SubCell"/>
</dbReference>
<feature type="transmembrane region" description="Helical" evidence="10">
    <location>
        <begin position="277"/>
        <end position="300"/>
    </location>
</feature>
<evidence type="ECO:0000256" key="5">
    <source>
        <dbReference type="ARBA" id="ARBA00022725"/>
    </source>
</evidence>
<feature type="transmembrane region" description="Helical" evidence="10">
    <location>
        <begin position="129"/>
        <end position="155"/>
    </location>
</feature>
<name>A0A1J0KKR8_9CUCU</name>
<keyword evidence="5 10" id="KW-0552">Olfaction</keyword>
<keyword evidence="2" id="KW-1003">Cell membrane</keyword>
<accession>A0A1J0KKR8</accession>
<evidence type="ECO:0000256" key="10">
    <source>
        <dbReference type="RuleBase" id="RU351113"/>
    </source>
</evidence>